<dbReference type="AlphaFoldDB" id="A0A229FUX9"/>
<evidence type="ECO:0000256" key="2">
    <source>
        <dbReference type="ARBA" id="ARBA00022857"/>
    </source>
</evidence>
<keyword evidence="4 7" id="KW-0641">Proline biosynthesis</keyword>
<dbReference type="InterPro" id="IPR000304">
    <property type="entry name" value="Pyrroline-COOH_reductase"/>
</dbReference>
<organism evidence="10 11">
    <name type="scientific">Polynucleobacter cosmopolitanus</name>
    <dbReference type="NCBI Taxonomy" id="351345"/>
    <lineage>
        <taxon>Bacteria</taxon>
        <taxon>Pseudomonadati</taxon>
        <taxon>Pseudomonadota</taxon>
        <taxon>Betaproteobacteria</taxon>
        <taxon>Burkholderiales</taxon>
        <taxon>Burkholderiaceae</taxon>
        <taxon>Polynucleobacter</taxon>
    </lineage>
</organism>
<dbReference type="Gene3D" id="1.10.3730.10">
    <property type="entry name" value="ProC C-terminal domain-like"/>
    <property type="match status" value="1"/>
</dbReference>
<dbReference type="PANTHER" id="PTHR11645:SF0">
    <property type="entry name" value="PYRROLINE-5-CARBOXYLATE REDUCTASE 3"/>
    <property type="match status" value="1"/>
</dbReference>
<comment type="pathway">
    <text evidence="4 7">Amino-acid biosynthesis; L-proline biosynthesis; L-proline from L-glutamate 5-semialdehyde: step 1/1.</text>
</comment>
<name>A0A229FUX9_9BURK</name>
<evidence type="ECO:0000256" key="1">
    <source>
        <dbReference type="ARBA" id="ARBA00005525"/>
    </source>
</evidence>
<dbReference type="Gene3D" id="3.40.50.720">
    <property type="entry name" value="NAD(P)-binding Rossmann-like Domain"/>
    <property type="match status" value="1"/>
</dbReference>
<dbReference type="PROSITE" id="PS00521">
    <property type="entry name" value="P5CR"/>
    <property type="match status" value="1"/>
</dbReference>
<dbReference type="SUPFAM" id="SSF51735">
    <property type="entry name" value="NAD(P)-binding Rossmann-fold domains"/>
    <property type="match status" value="1"/>
</dbReference>
<evidence type="ECO:0000256" key="7">
    <source>
        <dbReference type="RuleBase" id="RU003903"/>
    </source>
</evidence>
<dbReference type="InterPro" id="IPR008927">
    <property type="entry name" value="6-PGluconate_DH-like_C_sf"/>
</dbReference>
<dbReference type="EC" id="1.5.1.2" evidence="4 5"/>
<evidence type="ECO:0000313" key="11">
    <source>
        <dbReference type="Proteomes" id="UP000215188"/>
    </source>
</evidence>
<evidence type="ECO:0000256" key="3">
    <source>
        <dbReference type="ARBA" id="ARBA00023002"/>
    </source>
</evidence>
<dbReference type="RefSeq" id="WP_089514701.1">
    <property type="nucleotide sequence ID" value="NZ_NJGG01000001.1"/>
</dbReference>
<dbReference type="InterPro" id="IPR036291">
    <property type="entry name" value="NAD(P)-bd_dom_sf"/>
</dbReference>
<proteinExistence type="inferred from homology"/>
<comment type="catalytic activity">
    <reaction evidence="4">
        <text>L-proline + NAD(+) = (S)-1-pyrroline-5-carboxylate + NADH + 2 H(+)</text>
        <dbReference type="Rhea" id="RHEA:14105"/>
        <dbReference type="ChEBI" id="CHEBI:15378"/>
        <dbReference type="ChEBI" id="CHEBI:17388"/>
        <dbReference type="ChEBI" id="CHEBI:57540"/>
        <dbReference type="ChEBI" id="CHEBI:57945"/>
        <dbReference type="ChEBI" id="CHEBI:60039"/>
        <dbReference type="EC" id="1.5.1.2"/>
    </reaction>
</comment>
<dbReference type="PIRSF" id="PIRSF000193">
    <property type="entry name" value="Pyrrol-5-carb_rd"/>
    <property type="match status" value="1"/>
</dbReference>
<comment type="function">
    <text evidence="4">Catalyzes the reduction of 1-pyrroline-5-carboxylate (PCA) to L-proline.</text>
</comment>
<dbReference type="HAMAP" id="MF_01925">
    <property type="entry name" value="P5C_reductase"/>
    <property type="match status" value="1"/>
</dbReference>
<dbReference type="InterPro" id="IPR029036">
    <property type="entry name" value="P5CR_dimer"/>
</dbReference>
<comment type="subcellular location">
    <subcellularLocation>
        <location evidence="4">Cytoplasm</location>
    </subcellularLocation>
</comment>
<dbReference type="SUPFAM" id="SSF48179">
    <property type="entry name" value="6-phosphogluconate dehydrogenase C-terminal domain-like"/>
    <property type="match status" value="1"/>
</dbReference>
<comment type="catalytic activity">
    <reaction evidence="4 7">
        <text>L-proline + NADP(+) = (S)-1-pyrroline-5-carboxylate + NADPH + 2 H(+)</text>
        <dbReference type="Rhea" id="RHEA:14109"/>
        <dbReference type="ChEBI" id="CHEBI:15378"/>
        <dbReference type="ChEBI" id="CHEBI:17388"/>
        <dbReference type="ChEBI" id="CHEBI:57783"/>
        <dbReference type="ChEBI" id="CHEBI:58349"/>
        <dbReference type="ChEBI" id="CHEBI:60039"/>
        <dbReference type="EC" id="1.5.1.2"/>
    </reaction>
</comment>
<feature type="binding site" evidence="6">
    <location>
        <begin position="76"/>
        <end position="79"/>
    </location>
    <ligand>
        <name>NADP(+)</name>
        <dbReference type="ChEBI" id="CHEBI:58349"/>
    </ligand>
</feature>
<dbReference type="Proteomes" id="UP000215188">
    <property type="component" value="Unassembled WGS sequence"/>
</dbReference>
<dbReference type="GO" id="GO:0004735">
    <property type="term" value="F:pyrroline-5-carboxylate reductase activity"/>
    <property type="evidence" value="ECO:0007669"/>
    <property type="project" value="UniProtKB-UniRule"/>
</dbReference>
<sequence>MTSLANLKIGFIGGGNMASALIGGLINQGALAKNMFVADPFDQTRQRLERDLSIICAASVDKLAPHIENCDVLVMAVKPQQFKEAATELALVLKSITSKPLCLSVAAGIKTADMAKWLGHQRIIRAMPNTPALIGEGMTGLFADSNISATDKSLASSICEAVGKIVWVDSEKQMDDITAVSGSGPAYVFAFLESLEKAAIAQGLSQEQARLLAIQTLQGAAKLAAQSSESPATLRERVTSKGGTTYAALTVLEQESWANIMMKAVAAASDRSEAMGEEFSKQ</sequence>
<evidence type="ECO:0000259" key="9">
    <source>
        <dbReference type="Pfam" id="PF14748"/>
    </source>
</evidence>
<dbReference type="InterPro" id="IPR053790">
    <property type="entry name" value="P5CR-like_CS"/>
</dbReference>
<feature type="binding site" evidence="6">
    <location>
        <begin position="12"/>
        <end position="17"/>
    </location>
    <ligand>
        <name>NADP(+)</name>
        <dbReference type="ChEBI" id="CHEBI:58349"/>
    </ligand>
</feature>
<dbReference type="NCBIfam" id="TIGR00112">
    <property type="entry name" value="proC"/>
    <property type="match status" value="1"/>
</dbReference>
<dbReference type="GO" id="GO:0005737">
    <property type="term" value="C:cytoplasm"/>
    <property type="evidence" value="ECO:0007669"/>
    <property type="project" value="UniProtKB-SubCell"/>
</dbReference>
<dbReference type="FunFam" id="1.10.3730.10:FF:000001">
    <property type="entry name" value="Pyrroline-5-carboxylate reductase"/>
    <property type="match status" value="1"/>
</dbReference>
<keyword evidence="3 4" id="KW-0560">Oxidoreductase</keyword>
<protein>
    <recommendedName>
        <fullName evidence="4 5">Pyrroline-5-carboxylate reductase</fullName>
        <shortName evidence="4">P5C reductase</shortName>
        <shortName evidence="4">P5CR</shortName>
        <ecNumber evidence="4 5">1.5.1.2</ecNumber>
    </recommendedName>
    <alternativeName>
        <fullName evidence="4">PCA reductase</fullName>
    </alternativeName>
</protein>
<keyword evidence="2 4" id="KW-0521">NADP</keyword>
<comment type="caution">
    <text evidence="10">The sequence shown here is derived from an EMBL/GenBank/DDBJ whole genome shotgun (WGS) entry which is preliminary data.</text>
</comment>
<keyword evidence="4" id="KW-0963">Cytoplasm</keyword>
<dbReference type="GO" id="GO:0055129">
    <property type="term" value="P:L-proline biosynthetic process"/>
    <property type="evidence" value="ECO:0007669"/>
    <property type="project" value="UniProtKB-UniRule"/>
</dbReference>
<comment type="similarity">
    <text evidence="1 4 7">Belongs to the pyrroline-5-carboxylate reductase family.</text>
</comment>
<dbReference type="EMBL" id="NJGG01000001">
    <property type="protein sequence ID" value="OXL15662.1"/>
    <property type="molecule type" value="Genomic_DNA"/>
</dbReference>
<dbReference type="Pfam" id="PF14748">
    <property type="entry name" value="P5CR_dimer"/>
    <property type="match status" value="1"/>
</dbReference>
<accession>A0A229FUX9</accession>
<reference evidence="10 11" key="1">
    <citation type="submission" date="2017-06" db="EMBL/GenBank/DDBJ databases">
        <title>Reclassification of a Polynucleobacter cosmopolitanus strain isolated from tropical Lake Victoria as Polynucleobacter victoriensis comb. nov.</title>
        <authorList>
            <person name="Hahn M.W."/>
        </authorList>
    </citation>
    <scope>NUCLEOTIDE SEQUENCE [LARGE SCALE GENOMIC DNA]</scope>
    <source>
        <strain evidence="10 11">MWH-MoIso2</strain>
    </source>
</reference>
<evidence type="ECO:0000256" key="5">
    <source>
        <dbReference type="NCBIfam" id="TIGR00112"/>
    </source>
</evidence>
<evidence type="ECO:0000313" key="10">
    <source>
        <dbReference type="EMBL" id="OXL15662.1"/>
    </source>
</evidence>
<feature type="domain" description="Pyrroline-5-carboxylate reductase catalytic N-terminal" evidence="8">
    <location>
        <begin position="8"/>
        <end position="106"/>
    </location>
</feature>
<dbReference type="UniPathway" id="UPA00098">
    <property type="reaction ID" value="UER00361"/>
</dbReference>
<keyword evidence="4 7" id="KW-0028">Amino-acid biosynthesis</keyword>
<evidence type="ECO:0000256" key="4">
    <source>
        <dbReference type="HAMAP-Rule" id="MF_01925"/>
    </source>
</evidence>
<gene>
    <name evidence="4" type="primary">proC</name>
    <name evidence="10" type="ORF">AOC33_00755</name>
</gene>
<dbReference type="InterPro" id="IPR028939">
    <property type="entry name" value="P5C_Rdtase_cat_N"/>
</dbReference>
<dbReference type="PANTHER" id="PTHR11645">
    <property type="entry name" value="PYRROLINE-5-CARBOXYLATE REDUCTASE"/>
    <property type="match status" value="1"/>
</dbReference>
<evidence type="ECO:0000256" key="6">
    <source>
        <dbReference type="PIRSR" id="PIRSR000193-1"/>
    </source>
</evidence>
<feature type="domain" description="Pyrroline-5-carboxylate reductase dimerisation" evidence="9">
    <location>
        <begin position="171"/>
        <end position="275"/>
    </location>
</feature>
<keyword evidence="11" id="KW-1185">Reference proteome</keyword>
<dbReference type="OrthoDB" id="9805754at2"/>
<dbReference type="Pfam" id="PF03807">
    <property type="entry name" value="F420_oxidored"/>
    <property type="match status" value="1"/>
</dbReference>
<evidence type="ECO:0000259" key="8">
    <source>
        <dbReference type="Pfam" id="PF03807"/>
    </source>
</evidence>